<protein>
    <submittedName>
        <fullName evidence="3">Uncharacterized protein</fullName>
    </submittedName>
</protein>
<keyword evidence="4" id="KW-1185">Reference proteome</keyword>
<keyword evidence="2" id="KW-1133">Transmembrane helix</keyword>
<reference evidence="3 4" key="1">
    <citation type="journal article" date="2014" name="Nat. Commun.">
        <title>Klebsormidium flaccidum genome reveals primary factors for plant terrestrial adaptation.</title>
        <authorList>
            <person name="Hori K."/>
            <person name="Maruyama F."/>
            <person name="Fujisawa T."/>
            <person name="Togashi T."/>
            <person name="Yamamoto N."/>
            <person name="Seo M."/>
            <person name="Sato S."/>
            <person name="Yamada T."/>
            <person name="Mori H."/>
            <person name="Tajima N."/>
            <person name="Moriyama T."/>
            <person name="Ikeuchi M."/>
            <person name="Watanabe M."/>
            <person name="Wada H."/>
            <person name="Kobayashi K."/>
            <person name="Saito M."/>
            <person name="Masuda T."/>
            <person name="Sasaki-Sekimoto Y."/>
            <person name="Mashiguchi K."/>
            <person name="Awai K."/>
            <person name="Shimojima M."/>
            <person name="Masuda S."/>
            <person name="Iwai M."/>
            <person name="Nobusawa T."/>
            <person name="Narise T."/>
            <person name="Kondo S."/>
            <person name="Saito H."/>
            <person name="Sato R."/>
            <person name="Murakawa M."/>
            <person name="Ihara Y."/>
            <person name="Oshima-Yamada Y."/>
            <person name="Ohtaka K."/>
            <person name="Satoh M."/>
            <person name="Sonobe K."/>
            <person name="Ishii M."/>
            <person name="Ohtani R."/>
            <person name="Kanamori-Sato M."/>
            <person name="Honoki R."/>
            <person name="Miyazaki D."/>
            <person name="Mochizuki H."/>
            <person name="Umetsu J."/>
            <person name="Higashi K."/>
            <person name="Shibata D."/>
            <person name="Kamiya Y."/>
            <person name="Sato N."/>
            <person name="Nakamura Y."/>
            <person name="Tabata S."/>
            <person name="Ida S."/>
            <person name="Kurokawa K."/>
            <person name="Ohta H."/>
        </authorList>
    </citation>
    <scope>NUCLEOTIDE SEQUENCE [LARGE SCALE GENOMIC DNA]</scope>
    <source>
        <strain evidence="3 4">NIES-2285</strain>
    </source>
</reference>
<gene>
    <name evidence="3" type="ORF">KFL_003620105</name>
</gene>
<evidence type="ECO:0000256" key="1">
    <source>
        <dbReference type="SAM" id="MobiDB-lite"/>
    </source>
</evidence>
<proteinExistence type="predicted"/>
<feature type="transmembrane region" description="Helical" evidence="2">
    <location>
        <begin position="98"/>
        <end position="119"/>
    </location>
</feature>
<keyword evidence="2" id="KW-0472">Membrane</keyword>
<evidence type="ECO:0000256" key="2">
    <source>
        <dbReference type="SAM" id="Phobius"/>
    </source>
</evidence>
<accession>A0A1Y1IDR8</accession>
<evidence type="ECO:0000313" key="3">
    <source>
        <dbReference type="EMBL" id="GAQ87579.1"/>
    </source>
</evidence>
<feature type="transmembrane region" description="Helical" evidence="2">
    <location>
        <begin position="370"/>
        <end position="403"/>
    </location>
</feature>
<dbReference type="EMBL" id="DF237311">
    <property type="protein sequence ID" value="GAQ87579.1"/>
    <property type="molecule type" value="Genomic_DNA"/>
</dbReference>
<keyword evidence="2" id="KW-0812">Transmembrane</keyword>
<dbReference type="Proteomes" id="UP000054558">
    <property type="component" value="Unassembled WGS sequence"/>
</dbReference>
<feature type="region of interest" description="Disordered" evidence="1">
    <location>
        <begin position="39"/>
        <end position="59"/>
    </location>
</feature>
<feature type="transmembrane region" description="Helical" evidence="2">
    <location>
        <begin position="272"/>
        <end position="292"/>
    </location>
</feature>
<feature type="transmembrane region" description="Helical" evidence="2">
    <location>
        <begin position="212"/>
        <end position="231"/>
    </location>
</feature>
<evidence type="ECO:0000313" key="4">
    <source>
        <dbReference type="Proteomes" id="UP000054558"/>
    </source>
</evidence>
<feature type="compositionally biased region" description="Low complexity" evidence="1">
    <location>
        <begin position="43"/>
        <end position="52"/>
    </location>
</feature>
<dbReference type="AlphaFoldDB" id="A0A1Y1IDR8"/>
<organism evidence="3 4">
    <name type="scientific">Klebsormidium nitens</name>
    <name type="common">Green alga</name>
    <name type="synonym">Ulothrix nitens</name>
    <dbReference type="NCBI Taxonomy" id="105231"/>
    <lineage>
        <taxon>Eukaryota</taxon>
        <taxon>Viridiplantae</taxon>
        <taxon>Streptophyta</taxon>
        <taxon>Klebsormidiophyceae</taxon>
        <taxon>Klebsormidiales</taxon>
        <taxon>Klebsormidiaceae</taxon>
        <taxon>Klebsormidium</taxon>
    </lineage>
</organism>
<name>A0A1Y1IDR8_KLENI</name>
<sequence length="430" mass="45806">MWEGNCACPSSKCGRPIGNEGAVLKALISARFASAKNARTKRGQGAQASASPGPGGSPRSTQGCKALCHLLDRLLCKRARAQGAGARKRRLDAMGARSLLGAWHVSAFSIVLIAAALFVQGGESLTVETTYRVHVNGSTSLPDPSPLNAFLLSHSTSLNPLLPDHPPVQLQLCNSRVYSQPFDFYTLQHPGGCASAPGWITSKSVGARVLEAIWLAWGAVLVAGLVLTWVIPSRMSALKGWAVRCCYSLVPASPERIKIPADIIAASPCLRVTAVFPLFILIALLNFSYAAMDKLLPAPLPDPASLNAFLHSSGQNITLSLCTIRRDFQVYIGFSDSCNQLSASLYPDLSTTCDETTIDTRVQDTFSHGLAVAILTFFAGFFTCLSWLVIAIGALAYFAAVVYFCCCGRRPGKVHDVEMQDAASTSGLVV</sequence>